<evidence type="ECO:0008006" key="3">
    <source>
        <dbReference type="Google" id="ProtNLM"/>
    </source>
</evidence>
<dbReference type="EMBL" id="JABEYB010000011">
    <property type="protein sequence ID" value="NNU77146.1"/>
    <property type="molecule type" value="Genomic_DNA"/>
</dbReference>
<accession>A0A7Y3WTH1</accession>
<organism evidence="1 2">
    <name type="scientific">Clostridium estertheticum</name>
    <dbReference type="NCBI Taxonomy" id="238834"/>
    <lineage>
        <taxon>Bacteria</taxon>
        <taxon>Bacillati</taxon>
        <taxon>Bacillota</taxon>
        <taxon>Clostridia</taxon>
        <taxon>Eubacteriales</taxon>
        <taxon>Clostridiaceae</taxon>
        <taxon>Clostridium</taxon>
    </lineage>
</organism>
<sequence>MNHNWEREMENGGIQELADFAMTCYYSPEEEIGLSYDWDELLAAISMLSTTFEPDYYILGHTLESEIFKLDPGGMGIGFIYAEDIAVMHNELINLKQSFIDNGMPKLEDVVYEIAFPELIEAYEELILIYNQAEEINCGLLITF</sequence>
<reference evidence="1 2" key="1">
    <citation type="submission" date="2020-05" db="EMBL/GenBank/DDBJ databases">
        <title>Complete genome of Clostridium estertheticum subspecies estertheticum, isolated from Vacuum packed lamb meat from New Zealand imported to Switzerland.</title>
        <authorList>
            <person name="Wambui J."/>
            <person name="Stevens M.J.A."/>
            <person name="Stephan R."/>
        </authorList>
    </citation>
    <scope>NUCLEOTIDE SEQUENCE [LARGE SCALE GENOMIC DNA]</scope>
    <source>
        <strain evidence="1 2">CEST001</strain>
    </source>
</reference>
<protein>
    <recommendedName>
        <fullName evidence="3">DUF1877 family protein</fullName>
    </recommendedName>
</protein>
<name>A0A7Y3WTH1_9CLOT</name>
<dbReference type="RefSeq" id="WP_171297818.1">
    <property type="nucleotide sequence ID" value="NZ_JABEYB010000011.1"/>
</dbReference>
<proteinExistence type="predicted"/>
<evidence type="ECO:0000313" key="2">
    <source>
        <dbReference type="Proteomes" id="UP000531659"/>
    </source>
</evidence>
<dbReference type="Proteomes" id="UP000531659">
    <property type="component" value="Unassembled WGS sequence"/>
</dbReference>
<evidence type="ECO:0000313" key="1">
    <source>
        <dbReference type="EMBL" id="NNU77146.1"/>
    </source>
</evidence>
<comment type="caution">
    <text evidence="1">The sequence shown here is derived from an EMBL/GenBank/DDBJ whole genome shotgun (WGS) entry which is preliminary data.</text>
</comment>
<gene>
    <name evidence="1" type="ORF">HLQ16_14515</name>
</gene>
<dbReference type="AlphaFoldDB" id="A0A7Y3WTH1"/>